<evidence type="ECO:0000313" key="3">
    <source>
        <dbReference type="Proteomes" id="UP000507470"/>
    </source>
</evidence>
<keyword evidence="3" id="KW-1185">Reference proteome</keyword>
<dbReference type="Proteomes" id="UP000507470">
    <property type="component" value="Unassembled WGS sequence"/>
</dbReference>
<gene>
    <name evidence="2" type="ORF">MCOR_27095</name>
</gene>
<evidence type="ECO:0000256" key="1">
    <source>
        <dbReference type="SAM" id="MobiDB-lite"/>
    </source>
</evidence>
<name>A0A6J8CAN6_MYTCO</name>
<evidence type="ECO:0000313" key="2">
    <source>
        <dbReference type="EMBL" id="CAC5392144.1"/>
    </source>
</evidence>
<sequence>MRTGHSDRHQLQLKRYTGRERQTPDHKKKLHKHNVLREFKGHKEGIKDLTHGKAVTTTSVSKFIVNHFDDFKLCHAIGTDISNCFFSEKTKTNTKTLLDLYKSVAEVDLNCSNDPELRDVYVPTLAINYRSLFIVQEWDTIILFETHYCNYLAKEKDDFETTVKRKWELLDYLKVVYGIKDIEPKNISNHASRFLNTRHNDNVSKIVSFTRFYTQENNDTARFHLRDIFMGKLTESVLHIETPVQVDIIETKALSSFDDVRKATMLSKQQKQKTELVNSRSLRSGQLWLPPESAIETLWIYYQTS</sequence>
<feature type="region of interest" description="Disordered" evidence="1">
    <location>
        <begin position="1"/>
        <end position="30"/>
    </location>
</feature>
<proteinExistence type="predicted"/>
<dbReference type="EMBL" id="CACVKT020004908">
    <property type="protein sequence ID" value="CAC5392144.1"/>
    <property type="molecule type" value="Genomic_DNA"/>
</dbReference>
<organism evidence="2 3">
    <name type="scientific">Mytilus coruscus</name>
    <name type="common">Sea mussel</name>
    <dbReference type="NCBI Taxonomy" id="42192"/>
    <lineage>
        <taxon>Eukaryota</taxon>
        <taxon>Metazoa</taxon>
        <taxon>Spiralia</taxon>
        <taxon>Lophotrochozoa</taxon>
        <taxon>Mollusca</taxon>
        <taxon>Bivalvia</taxon>
        <taxon>Autobranchia</taxon>
        <taxon>Pteriomorphia</taxon>
        <taxon>Mytilida</taxon>
        <taxon>Mytiloidea</taxon>
        <taxon>Mytilidae</taxon>
        <taxon>Mytilinae</taxon>
        <taxon>Mytilus</taxon>
    </lineage>
</organism>
<dbReference type="AlphaFoldDB" id="A0A6J8CAN6"/>
<accession>A0A6J8CAN6</accession>
<feature type="compositionally biased region" description="Basic and acidic residues" evidence="1">
    <location>
        <begin position="1"/>
        <end position="10"/>
    </location>
</feature>
<reference evidence="2 3" key="1">
    <citation type="submission" date="2020-06" db="EMBL/GenBank/DDBJ databases">
        <authorList>
            <person name="Li R."/>
            <person name="Bekaert M."/>
        </authorList>
    </citation>
    <scope>NUCLEOTIDE SEQUENCE [LARGE SCALE GENOMIC DNA]</scope>
    <source>
        <strain evidence="3">wild</strain>
    </source>
</reference>
<protein>
    <submittedName>
        <fullName evidence="2">Uncharacterized protein</fullName>
    </submittedName>
</protein>